<organism evidence="2 3">
    <name type="scientific">Candidatus Scatomorpha intestinigallinarum</name>
    <dbReference type="NCBI Taxonomy" id="2840923"/>
    <lineage>
        <taxon>Bacteria</taxon>
        <taxon>Bacillati</taxon>
        <taxon>Bacillota</taxon>
        <taxon>Clostridia</taxon>
        <taxon>Eubacteriales</taxon>
        <taxon>Candidatus Scatomorpha</taxon>
    </lineage>
</organism>
<reference evidence="2" key="1">
    <citation type="submission" date="2020-10" db="EMBL/GenBank/DDBJ databases">
        <authorList>
            <person name="Gilroy R."/>
        </authorList>
    </citation>
    <scope>NUCLEOTIDE SEQUENCE</scope>
    <source>
        <strain evidence="2">ChiGjej3B3-7149</strain>
    </source>
</reference>
<proteinExistence type="predicted"/>
<dbReference type="InterPro" id="IPR021359">
    <property type="entry name" value="DUF2812"/>
</dbReference>
<dbReference type="Proteomes" id="UP000824238">
    <property type="component" value="Unassembled WGS sequence"/>
</dbReference>
<feature type="transmembrane region" description="Helical" evidence="1">
    <location>
        <begin position="159"/>
        <end position="177"/>
    </location>
</feature>
<feature type="transmembrane region" description="Helical" evidence="1">
    <location>
        <begin position="120"/>
        <end position="139"/>
    </location>
</feature>
<name>A0A9D1DJL8_9FIRM</name>
<dbReference type="Pfam" id="PF11193">
    <property type="entry name" value="DUF2812"/>
    <property type="match status" value="1"/>
</dbReference>
<dbReference type="EMBL" id="DVHH01000008">
    <property type="protein sequence ID" value="HIR54048.1"/>
    <property type="molecule type" value="Genomic_DNA"/>
</dbReference>
<keyword evidence="1" id="KW-0812">Transmembrane</keyword>
<feature type="transmembrane region" description="Helical" evidence="1">
    <location>
        <begin position="198"/>
        <end position="224"/>
    </location>
</feature>
<gene>
    <name evidence="2" type="ORF">IAD36_00370</name>
</gene>
<evidence type="ECO:0000313" key="2">
    <source>
        <dbReference type="EMBL" id="HIR54048.1"/>
    </source>
</evidence>
<keyword evidence="1" id="KW-0472">Membrane</keyword>
<sequence length="225" mass="25986">MRKTVLCPYFRQEFDRVEGWCEEMERRGLRLVQFNGQFAVLERGEPRETRYRYCAVEAGMDESFERERLKYEDFGWELLYNTTLHVGHSGEYCLARTADPAAVEMYTDKESFGALASKQLFISAVVLAVLIAINVFRFLRICQTGLTELVEYERRVLPLLILLPLLLCCLIYAALCTQRTSRRLEADALDREYDPKEVRLRCIFLTCEGALVIAAIAALLLLYLA</sequence>
<evidence type="ECO:0000256" key="1">
    <source>
        <dbReference type="SAM" id="Phobius"/>
    </source>
</evidence>
<reference evidence="2" key="2">
    <citation type="journal article" date="2021" name="PeerJ">
        <title>Extensive microbial diversity within the chicken gut microbiome revealed by metagenomics and culture.</title>
        <authorList>
            <person name="Gilroy R."/>
            <person name="Ravi A."/>
            <person name="Getino M."/>
            <person name="Pursley I."/>
            <person name="Horton D.L."/>
            <person name="Alikhan N.F."/>
            <person name="Baker D."/>
            <person name="Gharbi K."/>
            <person name="Hall N."/>
            <person name="Watson M."/>
            <person name="Adriaenssens E.M."/>
            <person name="Foster-Nyarko E."/>
            <person name="Jarju S."/>
            <person name="Secka A."/>
            <person name="Antonio M."/>
            <person name="Oren A."/>
            <person name="Chaudhuri R.R."/>
            <person name="La Ragione R."/>
            <person name="Hildebrand F."/>
            <person name="Pallen M.J."/>
        </authorList>
    </citation>
    <scope>NUCLEOTIDE SEQUENCE</scope>
    <source>
        <strain evidence="2">ChiGjej3B3-7149</strain>
    </source>
</reference>
<accession>A0A9D1DJL8</accession>
<keyword evidence="1" id="KW-1133">Transmembrane helix</keyword>
<evidence type="ECO:0000313" key="3">
    <source>
        <dbReference type="Proteomes" id="UP000824238"/>
    </source>
</evidence>
<comment type="caution">
    <text evidence="2">The sequence shown here is derived from an EMBL/GenBank/DDBJ whole genome shotgun (WGS) entry which is preliminary data.</text>
</comment>
<dbReference type="AlphaFoldDB" id="A0A9D1DJL8"/>
<protein>
    <submittedName>
        <fullName evidence="2">DUF2812 domain-containing protein</fullName>
    </submittedName>
</protein>